<keyword evidence="6" id="KW-1185">Reference proteome</keyword>
<dbReference type="AlphaFoldDB" id="A0A0M0LM64"/>
<dbReference type="PANTHER" id="PTHR42939">
    <property type="entry name" value="ABC TRANSPORTER ATP-BINDING PROTEIN ALBC-RELATED"/>
    <property type="match status" value="1"/>
</dbReference>
<dbReference type="InterPro" id="IPR003593">
    <property type="entry name" value="AAA+_ATPase"/>
</dbReference>
<dbReference type="STRING" id="263475.AMD00_06005"/>
<dbReference type="PATRIC" id="fig|263475.3.peg.1631"/>
<dbReference type="Proteomes" id="UP000036867">
    <property type="component" value="Unassembled WGS sequence"/>
</dbReference>
<dbReference type="SMART" id="SM00382">
    <property type="entry name" value="AAA"/>
    <property type="match status" value="1"/>
</dbReference>
<dbReference type="Pfam" id="PF00005">
    <property type="entry name" value="ABC_tran"/>
    <property type="match status" value="1"/>
</dbReference>
<sequence length="289" mass="33248">MTVVQMKNVSKKIKNHMILDNLNFDFEENQIVGFLGKNGSGKTSLMKIIAGEWSSTSGQVYVNDQKPFNNKKVLAKVCFIQEGNNFPVDMKISKLLKLCRNFYPNWNQEVAESLLELFDLDRTKKIKELSKGMESAVGVMVGISSRCEITIFDEPYIGMDANARKKFYQYLLNDYIEVPRTIIFSTHLIDEVSSLFQKVYVINKGRLLLDIQTDELKEKVYAITGPTKEIEEIKNKFTILEEKHFMGNGEIIVFDQSEKEHVMPENCKRNALNMQDIIVHVTEKGEQIL</sequence>
<dbReference type="GO" id="GO:0005524">
    <property type="term" value="F:ATP binding"/>
    <property type="evidence" value="ECO:0007669"/>
    <property type="project" value="UniProtKB-KW"/>
</dbReference>
<protein>
    <recommendedName>
        <fullName evidence="4">ABC transporter domain-containing protein</fullName>
    </recommendedName>
</protein>
<dbReference type="CDD" id="cd03230">
    <property type="entry name" value="ABC_DR_subfamily_A"/>
    <property type="match status" value="1"/>
</dbReference>
<feature type="domain" description="ABC transporter" evidence="4">
    <location>
        <begin position="4"/>
        <end position="229"/>
    </location>
</feature>
<proteinExistence type="predicted"/>
<comment type="caution">
    <text evidence="5">The sequence shown here is derived from an EMBL/GenBank/DDBJ whole genome shotgun (WGS) entry which is preliminary data.</text>
</comment>
<dbReference type="InterPro" id="IPR051782">
    <property type="entry name" value="ABC_Transporter_VariousFunc"/>
</dbReference>
<evidence type="ECO:0000256" key="3">
    <source>
        <dbReference type="ARBA" id="ARBA00022840"/>
    </source>
</evidence>
<dbReference type="InterPro" id="IPR027417">
    <property type="entry name" value="P-loop_NTPase"/>
</dbReference>
<keyword evidence="3" id="KW-0067">ATP-binding</keyword>
<keyword evidence="1" id="KW-0813">Transport</keyword>
<evidence type="ECO:0000256" key="2">
    <source>
        <dbReference type="ARBA" id="ARBA00022741"/>
    </source>
</evidence>
<accession>A0A0M0LM64</accession>
<dbReference type="Gene3D" id="3.40.50.300">
    <property type="entry name" value="P-loop containing nucleotide triphosphate hydrolases"/>
    <property type="match status" value="1"/>
</dbReference>
<dbReference type="PANTHER" id="PTHR42939:SF1">
    <property type="entry name" value="ABC TRANSPORTER ATP-BINDING PROTEIN ALBC-RELATED"/>
    <property type="match status" value="1"/>
</dbReference>
<evidence type="ECO:0000256" key="1">
    <source>
        <dbReference type="ARBA" id="ARBA00022448"/>
    </source>
</evidence>
<dbReference type="EMBL" id="LILB01000001">
    <property type="protein sequence ID" value="KOO51972.1"/>
    <property type="molecule type" value="Genomic_DNA"/>
</dbReference>
<dbReference type="GO" id="GO:0016887">
    <property type="term" value="F:ATP hydrolysis activity"/>
    <property type="evidence" value="ECO:0007669"/>
    <property type="project" value="InterPro"/>
</dbReference>
<dbReference type="GeneID" id="301135655"/>
<gene>
    <name evidence="5" type="ORF">AMD00_06005</name>
</gene>
<dbReference type="PROSITE" id="PS50893">
    <property type="entry name" value="ABC_TRANSPORTER_2"/>
    <property type="match status" value="1"/>
</dbReference>
<dbReference type="SUPFAM" id="SSF52540">
    <property type="entry name" value="P-loop containing nucleoside triphosphate hydrolases"/>
    <property type="match status" value="1"/>
</dbReference>
<reference evidence="6" key="1">
    <citation type="submission" date="2015-08" db="EMBL/GenBank/DDBJ databases">
        <title>Fjat-10028 dsm 16317.</title>
        <authorList>
            <person name="Liu B."/>
            <person name="Wang J."/>
            <person name="Zhu Y."/>
            <person name="Liu G."/>
            <person name="Chen Q."/>
            <person name="Chen Z."/>
            <person name="Lan J."/>
            <person name="Che J."/>
            <person name="Ge C."/>
            <person name="Shi H."/>
            <person name="Pan Z."/>
            <person name="Liu X."/>
        </authorList>
    </citation>
    <scope>NUCLEOTIDE SEQUENCE [LARGE SCALE GENOMIC DNA]</scope>
    <source>
        <strain evidence="6">DSM 16317</strain>
    </source>
</reference>
<dbReference type="RefSeq" id="WP_053416144.1">
    <property type="nucleotide sequence ID" value="NZ_LILB01000001.1"/>
</dbReference>
<evidence type="ECO:0000313" key="6">
    <source>
        <dbReference type="Proteomes" id="UP000036867"/>
    </source>
</evidence>
<keyword evidence="2" id="KW-0547">Nucleotide-binding</keyword>
<evidence type="ECO:0000313" key="5">
    <source>
        <dbReference type="EMBL" id="KOO51972.1"/>
    </source>
</evidence>
<dbReference type="InterPro" id="IPR003439">
    <property type="entry name" value="ABC_transporter-like_ATP-bd"/>
</dbReference>
<organism evidence="5 6">
    <name type="scientific">Viridibacillus arvi</name>
    <dbReference type="NCBI Taxonomy" id="263475"/>
    <lineage>
        <taxon>Bacteria</taxon>
        <taxon>Bacillati</taxon>
        <taxon>Bacillota</taxon>
        <taxon>Bacilli</taxon>
        <taxon>Bacillales</taxon>
        <taxon>Caryophanaceae</taxon>
        <taxon>Viridibacillus</taxon>
    </lineage>
</organism>
<name>A0A0M0LM64_9BACL</name>
<evidence type="ECO:0000259" key="4">
    <source>
        <dbReference type="PROSITE" id="PS50893"/>
    </source>
</evidence>